<evidence type="ECO:0000313" key="3">
    <source>
        <dbReference type="Proteomes" id="UP000053599"/>
    </source>
</evidence>
<feature type="region of interest" description="Disordered" evidence="1">
    <location>
        <begin position="49"/>
        <end position="74"/>
    </location>
</feature>
<proteinExistence type="predicted"/>
<organism evidence="2 3">
    <name type="scientific">Exophiala sideris</name>
    <dbReference type="NCBI Taxonomy" id="1016849"/>
    <lineage>
        <taxon>Eukaryota</taxon>
        <taxon>Fungi</taxon>
        <taxon>Dikarya</taxon>
        <taxon>Ascomycota</taxon>
        <taxon>Pezizomycotina</taxon>
        <taxon>Eurotiomycetes</taxon>
        <taxon>Chaetothyriomycetidae</taxon>
        <taxon>Chaetothyriales</taxon>
        <taxon>Herpotrichiellaceae</taxon>
        <taxon>Exophiala</taxon>
    </lineage>
</organism>
<accession>A0A0D1YD04</accession>
<sequence>MKRTTCYRRFRFPMAIALDKHSASIRKIASGHRQENPLPSWEANPIARKEKSGSTCSSPRTMYHPYHSRGKRQTTKSLNIQLDSFSRCLVSSLMSFISANPRRTDCFRRCIHSK</sequence>
<dbReference type="HOGENOM" id="CLU_2121087_0_0_1"/>
<evidence type="ECO:0000313" key="2">
    <source>
        <dbReference type="EMBL" id="KIV78704.1"/>
    </source>
</evidence>
<dbReference type="AlphaFoldDB" id="A0A0D1YD04"/>
<reference evidence="2 3" key="1">
    <citation type="submission" date="2015-01" db="EMBL/GenBank/DDBJ databases">
        <title>The Genome Sequence of Exophiala sideris CBS121828.</title>
        <authorList>
            <consortium name="The Broad Institute Genomics Platform"/>
            <person name="Cuomo C."/>
            <person name="de Hoog S."/>
            <person name="Gorbushina A."/>
            <person name="Stielow B."/>
            <person name="Teixiera M."/>
            <person name="Abouelleil A."/>
            <person name="Chapman S.B."/>
            <person name="Priest M."/>
            <person name="Young S.K."/>
            <person name="Wortman J."/>
            <person name="Nusbaum C."/>
            <person name="Birren B."/>
        </authorList>
    </citation>
    <scope>NUCLEOTIDE SEQUENCE [LARGE SCALE GENOMIC DNA]</scope>
    <source>
        <strain evidence="2 3">CBS 121828</strain>
    </source>
</reference>
<dbReference type="EMBL" id="KN846953">
    <property type="protein sequence ID" value="KIV78704.1"/>
    <property type="molecule type" value="Genomic_DNA"/>
</dbReference>
<name>A0A0D1YD04_9EURO</name>
<evidence type="ECO:0000256" key="1">
    <source>
        <dbReference type="SAM" id="MobiDB-lite"/>
    </source>
</evidence>
<protein>
    <submittedName>
        <fullName evidence="2">Uncharacterized protein</fullName>
    </submittedName>
</protein>
<dbReference type="Proteomes" id="UP000053599">
    <property type="component" value="Unassembled WGS sequence"/>
</dbReference>
<gene>
    <name evidence="2" type="ORF">PV11_06324</name>
</gene>